<reference evidence="1" key="1">
    <citation type="submission" date="2014-05" db="EMBL/GenBank/DDBJ databases">
        <authorList>
            <person name="Chronopoulou M."/>
        </authorList>
    </citation>
    <scope>NUCLEOTIDE SEQUENCE</scope>
    <source>
        <tissue evidence="1">Whole organism</tissue>
    </source>
</reference>
<dbReference type="AlphaFoldDB" id="A0A0K2UUM7"/>
<sequence length="43" mass="5204">MFNHHYFVKKKIKFKLYLSFRIALLFPPISLKYSLTKLKCLAL</sequence>
<organism evidence="1">
    <name type="scientific">Lepeophtheirus salmonis</name>
    <name type="common">Salmon louse</name>
    <name type="synonym">Caligus salmonis</name>
    <dbReference type="NCBI Taxonomy" id="72036"/>
    <lineage>
        <taxon>Eukaryota</taxon>
        <taxon>Metazoa</taxon>
        <taxon>Ecdysozoa</taxon>
        <taxon>Arthropoda</taxon>
        <taxon>Crustacea</taxon>
        <taxon>Multicrustacea</taxon>
        <taxon>Hexanauplia</taxon>
        <taxon>Copepoda</taxon>
        <taxon>Siphonostomatoida</taxon>
        <taxon>Caligidae</taxon>
        <taxon>Lepeophtheirus</taxon>
    </lineage>
</organism>
<name>A0A0K2UUM7_LEPSM</name>
<accession>A0A0K2UUM7</accession>
<proteinExistence type="predicted"/>
<protein>
    <submittedName>
        <fullName evidence="1">Uncharacterized protein</fullName>
    </submittedName>
</protein>
<dbReference type="EMBL" id="HACA01024015">
    <property type="protein sequence ID" value="CDW41376.1"/>
    <property type="molecule type" value="Transcribed_RNA"/>
</dbReference>
<evidence type="ECO:0000313" key="1">
    <source>
        <dbReference type="EMBL" id="CDW41376.1"/>
    </source>
</evidence>